<protein>
    <recommendedName>
        <fullName evidence="3">Chitinase</fullName>
    </recommendedName>
</protein>
<feature type="non-terminal residue" evidence="1">
    <location>
        <position position="1"/>
    </location>
</feature>
<dbReference type="SUPFAM" id="SSF49299">
    <property type="entry name" value="PKD domain"/>
    <property type="match status" value="1"/>
</dbReference>
<sequence length="110" mass="10607">SGGHPNLSGVEVWKHAAAANQAPTVSLAAASNSVTVNTALALTATAADADGSVSKVEFFSGATKLGEDTSAPYTLSFSPAAAGPLSLTARATDNAGATTTSAAISVTVTA</sequence>
<organism evidence="1 2">
    <name type="scientific">Hymenobacter rubripertinctus</name>
    <dbReference type="NCBI Taxonomy" id="2029981"/>
    <lineage>
        <taxon>Bacteria</taxon>
        <taxon>Pseudomonadati</taxon>
        <taxon>Bacteroidota</taxon>
        <taxon>Cytophagia</taxon>
        <taxon>Cytophagales</taxon>
        <taxon>Hymenobacteraceae</taxon>
        <taxon>Hymenobacter</taxon>
    </lineage>
</organism>
<keyword evidence="2" id="KW-1185">Reference proteome</keyword>
<proteinExistence type="predicted"/>
<gene>
    <name evidence="1" type="ORF">D0T11_21885</name>
</gene>
<evidence type="ECO:0000313" key="1">
    <source>
        <dbReference type="EMBL" id="RIY04050.1"/>
    </source>
</evidence>
<reference evidence="1 2" key="1">
    <citation type="submission" date="2019-01" db="EMBL/GenBank/DDBJ databases">
        <title>Hymenobacter humicola sp. nov., isolated from soils in Antarctica.</title>
        <authorList>
            <person name="Sedlacek I."/>
            <person name="Holochova P."/>
            <person name="Kralova S."/>
            <person name="Pantucek R."/>
            <person name="Stankova E."/>
            <person name="Vrbovska V."/>
            <person name="Kristofova L."/>
            <person name="Svec P."/>
            <person name="Busse H.-J."/>
        </authorList>
    </citation>
    <scope>NUCLEOTIDE SEQUENCE [LARGE SCALE GENOMIC DNA]</scope>
    <source>
        <strain evidence="1 2">CCM 8852</strain>
    </source>
</reference>
<feature type="non-terminal residue" evidence="1">
    <location>
        <position position="110"/>
    </location>
</feature>
<accession>A0A418QFW3</accession>
<dbReference type="InterPro" id="IPR013783">
    <property type="entry name" value="Ig-like_fold"/>
</dbReference>
<dbReference type="Proteomes" id="UP000284250">
    <property type="component" value="Unassembled WGS sequence"/>
</dbReference>
<name>A0A418QFW3_9BACT</name>
<dbReference type="AlphaFoldDB" id="A0A418QFW3"/>
<evidence type="ECO:0000313" key="2">
    <source>
        <dbReference type="Proteomes" id="UP000284250"/>
    </source>
</evidence>
<dbReference type="EMBL" id="QYCN01000144">
    <property type="protein sequence ID" value="RIY04050.1"/>
    <property type="molecule type" value="Genomic_DNA"/>
</dbReference>
<comment type="caution">
    <text evidence="1">The sequence shown here is derived from an EMBL/GenBank/DDBJ whole genome shotgun (WGS) entry which is preliminary data.</text>
</comment>
<dbReference type="Pfam" id="PF17957">
    <property type="entry name" value="Big_7"/>
    <property type="match status" value="1"/>
</dbReference>
<dbReference type="Gene3D" id="2.60.40.10">
    <property type="entry name" value="Immunoglobulins"/>
    <property type="match status" value="1"/>
</dbReference>
<dbReference type="InterPro" id="IPR035986">
    <property type="entry name" value="PKD_dom_sf"/>
</dbReference>
<evidence type="ECO:0008006" key="3">
    <source>
        <dbReference type="Google" id="ProtNLM"/>
    </source>
</evidence>
<dbReference type="RefSeq" id="WP_182888577.1">
    <property type="nucleotide sequence ID" value="NZ_QYCN01000144.1"/>
</dbReference>